<dbReference type="SUPFAM" id="SSF51197">
    <property type="entry name" value="Clavaminate synthase-like"/>
    <property type="match status" value="1"/>
</dbReference>
<keyword evidence="2" id="KW-0479">Metal-binding</keyword>
<evidence type="ECO:0000256" key="2">
    <source>
        <dbReference type="ARBA" id="ARBA00022723"/>
    </source>
</evidence>
<evidence type="ECO:0000256" key="1">
    <source>
        <dbReference type="ARBA" id="ARBA00008425"/>
    </source>
</evidence>
<dbReference type="InterPro" id="IPR014503">
    <property type="entry name" value="Clavaminate_syn-like"/>
</dbReference>
<name>A0ABV9DZQ9_9ACTN</name>
<feature type="domain" description="TauD/TfdA-like" evidence="5">
    <location>
        <begin position="220"/>
        <end position="312"/>
    </location>
</feature>
<protein>
    <submittedName>
        <fullName evidence="6">TauD/TfdA family dioxygenase</fullName>
    </submittedName>
</protein>
<keyword evidence="6" id="KW-0223">Dioxygenase</keyword>
<keyword evidence="7" id="KW-1185">Reference proteome</keyword>
<evidence type="ECO:0000313" key="6">
    <source>
        <dbReference type="EMBL" id="MFC4564335.1"/>
    </source>
</evidence>
<gene>
    <name evidence="6" type="ORF">ACFO4E_20930</name>
</gene>
<evidence type="ECO:0000256" key="4">
    <source>
        <dbReference type="ARBA" id="ARBA00023004"/>
    </source>
</evidence>
<dbReference type="Gene3D" id="3.60.130.10">
    <property type="entry name" value="Clavaminate synthase-like"/>
    <property type="match status" value="1"/>
</dbReference>
<dbReference type="InterPro" id="IPR003819">
    <property type="entry name" value="TauD/TfdA-like"/>
</dbReference>
<reference evidence="7" key="1">
    <citation type="journal article" date="2019" name="Int. J. Syst. Evol. Microbiol.">
        <title>The Global Catalogue of Microorganisms (GCM) 10K type strain sequencing project: providing services to taxonomists for standard genome sequencing and annotation.</title>
        <authorList>
            <consortium name="The Broad Institute Genomics Platform"/>
            <consortium name="The Broad Institute Genome Sequencing Center for Infectious Disease"/>
            <person name="Wu L."/>
            <person name="Ma J."/>
        </authorList>
    </citation>
    <scope>NUCLEOTIDE SEQUENCE [LARGE SCALE GENOMIC DNA]</scope>
    <source>
        <strain evidence="7">XZYJ18</strain>
    </source>
</reference>
<keyword evidence="4" id="KW-0408">Iron</keyword>
<organism evidence="6 7">
    <name type="scientific">Nocardiopsis mangrovi</name>
    <dbReference type="NCBI Taxonomy" id="1179818"/>
    <lineage>
        <taxon>Bacteria</taxon>
        <taxon>Bacillati</taxon>
        <taxon>Actinomycetota</taxon>
        <taxon>Actinomycetes</taxon>
        <taxon>Streptosporangiales</taxon>
        <taxon>Nocardiopsidaceae</taxon>
        <taxon>Nocardiopsis</taxon>
    </lineage>
</organism>
<dbReference type="PIRSF" id="PIRSF019543">
    <property type="entry name" value="Clavaminate_syn"/>
    <property type="match status" value="1"/>
</dbReference>
<dbReference type="Proteomes" id="UP001595923">
    <property type="component" value="Unassembled WGS sequence"/>
</dbReference>
<accession>A0ABV9DZQ9</accession>
<dbReference type="RefSeq" id="WP_378577352.1">
    <property type="nucleotide sequence ID" value="NZ_JBHSFQ010000023.1"/>
</dbReference>
<proteinExistence type="inferred from homology"/>
<evidence type="ECO:0000313" key="7">
    <source>
        <dbReference type="Proteomes" id="UP001595923"/>
    </source>
</evidence>
<dbReference type="GO" id="GO:0051213">
    <property type="term" value="F:dioxygenase activity"/>
    <property type="evidence" value="ECO:0007669"/>
    <property type="project" value="UniProtKB-KW"/>
</dbReference>
<keyword evidence="3" id="KW-0560">Oxidoreductase</keyword>
<dbReference type="InterPro" id="IPR042098">
    <property type="entry name" value="TauD-like_sf"/>
</dbReference>
<evidence type="ECO:0000259" key="5">
    <source>
        <dbReference type="Pfam" id="PF02668"/>
    </source>
</evidence>
<comment type="caution">
    <text evidence="6">The sequence shown here is derived from an EMBL/GenBank/DDBJ whole genome shotgun (WGS) entry which is preliminary data.</text>
</comment>
<dbReference type="EMBL" id="JBHSFQ010000023">
    <property type="protein sequence ID" value="MFC4564335.1"/>
    <property type="molecule type" value="Genomic_DNA"/>
</dbReference>
<comment type="similarity">
    <text evidence="1">Belongs to the clavaminate synthase family.</text>
</comment>
<evidence type="ECO:0000256" key="3">
    <source>
        <dbReference type="ARBA" id="ARBA00023002"/>
    </source>
</evidence>
<sequence length="328" mass="35746">MSEFSVRTALPRRHVLQVSEAEAGRIWAGLRNRIDGRDMNEASPDEIVSVAAGVPGLLPEGLLRSLHEFRSDPPESDVHLVRGLIPRETEFERTPASSTAPFGSPESQAAALLLLGVMGLVGEPFNFRTLYEGRIVQHVVPVSRMEHTQTGESSKGTLDWHVEDGFTADRCDHFGLLCVRGDTSAVTEFAGVRDLRLPDAAGAVLREPRFAMAPDTAHVLQTPRAAVTAVISGPAHAPEICYDAHYLTPSDPGDHEAAEALALLAGALDRVKAGHVLEQGDLLLLDNRRVVHARTSFDARYDGADRWLMRTMVCSSVPAYRRRAGRII</sequence>
<dbReference type="Pfam" id="PF02668">
    <property type="entry name" value="TauD"/>
    <property type="match status" value="1"/>
</dbReference>